<dbReference type="AlphaFoldDB" id="A0A8H4P4K1"/>
<dbReference type="PANTHER" id="PTHR33048">
    <property type="entry name" value="PTH11-LIKE INTEGRAL MEMBRANE PROTEIN (AFU_ORTHOLOGUE AFUA_5G11245)"/>
    <property type="match status" value="1"/>
</dbReference>
<dbReference type="OrthoDB" id="3897607at2759"/>
<sequence>MDESQEWHLVHPEGLARATVVVTIILSITTVAMLVLRGYIRTVHKLNGIEDYLMYIGGLLNLGHNVAVLYGCHTGIGTRDSKLNIPIMIEGAKMVTVWQLLYVTSSPFIKISICCTLIRVAVQRRYTYPLYVTSAITAAMTVMAFIVVFVQCTPFQASWTGEGKCIKVGIIIIPTYIFSVVNIVVDWVVAIMPAFILWNLQLRRKLKLLSFGIMGVGVLASIATIIRMLYVPYYAATSDKLYKLCFILLWTVVELGLGILAGSMPSLRKFFKSLAKDHSIRENNSYGTDLATIGGNNRHKQSANRYDCELNTTIGHGRDRSSDIAVDKDDDSTRRIIQVTRDLSQTYD</sequence>
<feature type="domain" description="Rhodopsin" evidence="7">
    <location>
        <begin position="37"/>
        <end position="272"/>
    </location>
</feature>
<comment type="caution">
    <text evidence="8">The sequence shown here is derived from an EMBL/GenBank/DDBJ whole genome shotgun (WGS) entry which is preliminary data.</text>
</comment>
<gene>
    <name evidence="8" type="ORF">FALBO_15536</name>
</gene>
<evidence type="ECO:0000259" key="7">
    <source>
        <dbReference type="Pfam" id="PF20684"/>
    </source>
</evidence>
<dbReference type="Pfam" id="PF20684">
    <property type="entry name" value="Fung_rhodopsin"/>
    <property type="match status" value="1"/>
</dbReference>
<keyword evidence="3 6" id="KW-1133">Transmembrane helix</keyword>
<evidence type="ECO:0000313" key="9">
    <source>
        <dbReference type="Proteomes" id="UP000554235"/>
    </source>
</evidence>
<feature type="transmembrane region" description="Helical" evidence="6">
    <location>
        <begin position="208"/>
        <end position="229"/>
    </location>
</feature>
<feature type="transmembrane region" description="Helical" evidence="6">
    <location>
        <begin position="20"/>
        <end position="40"/>
    </location>
</feature>
<feature type="transmembrane region" description="Helical" evidence="6">
    <location>
        <begin position="170"/>
        <end position="196"/>
    </location>
</feature>
<keyword evidence="4 6" id="KW-0472">Membrane</keyword>
<name>A0A8H4P4K1_9HYPO</name>
<comment type="subcellular location">
    <subcellularLocation>
        <location evidence="1">Membrane</location>
        <topology evidence="1">Multi-pass membrane protein</topology>
    </subcellularLocation>
</comment>
<evidence type="ECO:0000256" key="4">
    <source>
        <dbReference type="ARBA" id="ARBA00023136"/>
    </source>
</evidence>
<comment type="similarity">
    <text evidence="5">Belongs to the SAT4 family.</text>
</comment>
<dbReference type="Proteomes" id="UP000554235">
    <property type="component" value="Unassembled WGS sequence"/>
</dbReference>
<keyword evidence="9" id="KW-1185">Reference proteome</keyword>
<feature type="transmembrane region" description="Helical" evidence="6">
    <location>
        <begin position="241"/>
        <end position="262"/>
    </location>
</feature>
<keyword evidence="2 6" id="KW-0812">Transmembrane</keyword>
<accession>A0A8H4P4K1</accession>
<evidence type="ECO:0000256" key="2">
    <source>
        <dbReference type="ARBA" id="ARBA00022692"/>
    </source>
</evidence>
<dbReference type="EMBL" id="JAADYS010002709">
    <property type="protein sequence ID" value="KAF4455896.1"/>
    <property type="molecule type" value="Genomic_DNA"/>
</dbReference>
<organism evidence="8 9">
    <name type="scientific">Fusarium albosuccineum</name>
    <dbReference type="NCBI Taxonomy" id="1237068"/>
    <lineage>
        <taxon>Eukaryota</taxon>
        <taxon>Fungi</taxon>
        <taxon>Dikarya</taxon>
        <taxon>Ascomycota</taxon>
        <taxon>Pezizomycotina</taxon>
        <taxon>Sordariomycetes</taxon>
        <taxon>Hypocreomycetidae</taxon>
        <taxon>Hypocreales</taxon>
        <taxon>Nectriaceae</taxon>
        <taxon>Fusarium</taxon>
        <taxon>Fusarium decemcellulare species complex</taxon>
    </lineage>
</organism>
<feature type="transmembrane region" description="Helical" evidence="6">
    <location>
        <begin position="96"/>
        <end position="118"/>
    </location>
</feature>
<protein>
    <submittedName>
        <fullName evidence="8">Integral membrane</fullName>
    </submittedName>
</protein>
<evidence type="ECO:0000256" key="6">
    <source>
        <dbReference type="SAM" id="Phobius"/>
    </source>
</evidence>
<dbReference type="InterPro" id="IPR052337">
    <property type="entry name" value="SAT4-like"/>
</dbReference>
<evidence type="ECO:0000313" key="8">
    <source>
        <dbReference type="EMBL" id="KAF4455896.1"/>
    </source>
</evidence>
<evidence type="ECO:0000256" key="5">
    <source>
        <dbReference type="ARBA" id="ARBA00038359"/>
    </source>
</evidence>
<evidence type="ECO:0000256" key="1">
    <source>
        <dbReference type="ARBA" id="ARBA00004141"/>
    </source>
</evidence>
<dbReference type="GO" id="GO:0016020">
    <property type="term" value="C:membrane"/>
    <property type="evidence" value="ECO:0007669"/>
    <property type="project" value="UniProtKB-SubCell"/>
</dbReference>
<dbReference type="InterPro" id="IPR049326">
    <property type="entry name" value="Rhodopsin_dom_fungi"/>
</dbReference>
<evidence type="ECO:0000256" key="3">
    <source>
        <dbReference type="ARBA" id="ARBA00022989"/>
    </source>
</evidence>
<reference evidence="8 9" key="1">
    <citation type="submission" date="2020-01" db="EMBL/GenBank/DDBJ databases">
        <title>Identification and distribution of gene clusters putatively required for synthesis of sphingolipid metabolism inhibitors in phylogenetically diverse species of the filamentous fungus Fusarium.</title>
        <authorList>
            <person name="Kim H.-S."/>
            <person name="Busman M."/>
            <person name="Brown D.W."/>
            <person name="Divon H."/>
            <person name="Uhlig S."/>
            <person name="Proctor R.H."/>
        </authorList>
    </citation>
    <scope>NUCLEOTIDE SEQUENCE [LARGE SCALE GENOMIC DNA]</scope>
    <source>
        <strain evidence="8 9">NRRL 20459</strain>
    </source>
</reference>
<proteinExistence type="inferred from homology"/>
<dbReference type="PANTHER" id="PTHR33048:SF15">
    <property type="entry name" value="INTEGRAL MEMBRANE PROTEIN"/>
    <property type="match status" value="1"/>
</dbReference>
<feature type="transmembrane region" description="Helical" evidence="6">
    <location>
        <begin position="52"/>
        <end position="76"/>
    </location>
</feature>
<feature type="transmembrane region" description="Helical" evidence="6">
    <location>
        <begin position="130"/>
        <end position="150"/>
    </location>
</feature>